<name>Q9UWI1_METBA</name>
<dbReference type="AlphaFoldDB" id="Q9UWI1"/>
<protein>
    <submittedName>
        <fullName>MONOMETHYLAMINE-dependent coenzyme M METHYLATING enzyme</fullName>
    </submittedName>
</protein>
<sequence length="24" mass="2919">AEYTPKERLYRALRKQQVDRMPAV</sequence>
<reference key="1">
    <citation type="journal article" date="1995" name="J. Bacteriol.">
        <title>Involvement of the 'A' isozyme of methyltransferase II and the 29-kilodalton corrinoid protein in methanogenesis from monomethylamine.</title>
        <authorList>
            <person name="Burke S.A."/>
            <person name="Krzycki J.A."/>
        </authorList>
    </citation>
    <scope>PROTEIN SEQUENCE</scope>
</reference>
<keyword id="KW-0903">Direct protein sequencing</keyword>
<accession>Q9UWI1</accession>
<proteinExistence type="evidence at protein level"/>
<organism>
    <name type="scientific">Methanosarcina barkeri</name>
    <dbReference type="NCBI Taxonomy" id="2208"/>
    <lineage>
        <taxon>Archaea</taxon>
        <taxon>Methanobacteriati</taxon>
        <taxon>Methanobacteriota</taxon>
        <taxon>Stenosarchaea group</taxon>
        <taxon>Methanomicrobia</taxon>
        <taxon>Methanosarcinales</taxon>
        <taxon>Methanosarcinaceae</taxon>
        <taxon>Methanosarcina</taxon>
    </lineage>
</organism>